<comment type="caution">
    <text evidence="3">The sequence shown here is derived from an EMBL/GenBank/DDBJ whole genome shotgun (WGS) entry which is preliminary data.</text>
</comment>
<evidence type="ECO:0000259" key="2">
    <source>
        <dbReference type="Pfam" id="PF22552"/>
    </source>
</evidence>
<organism evidence="3 4">
    <name type="scientific">Sanguibacter inulinus</name>
    <dbReference type="NCBI Taxonomy" id="60922"/>
    <lineage>
        <taxon>Bacteria</taxon>
        <taxon>Bacillati</taxon>
        <taxon>Actinomycetota</taxon>
        <taxon>Actinomycetes</taxon>
        <taxon>Micrococcales</taxon>
        <taxon>Sanguibacteraceae</taxon>
        <taxon>Sanguibacter</taxon>
    </lineage>
</organism>
<dbReference type="EMBL" id="JACBYE010000007">
    <property type="protein sequence ID" value="NYS92761.1"/>
    <property type="molecule type" value="Genomic_DNA"/>
</dbReference>
<name>A0A853EQF3_9MICO</name>
<protein>
    <recommendedName>
        <fullName evidence="2">TY-Chap N-terminal domain-containing protein</fullName>
    </recommendedName>
</protein>
<gene>
    <name evidence="3" type="ORF">HZZ10_04360</name>
</gene>
<dbReference type="AlphaFoldDB" id="A0A853EQF3"/>
<dbReference type="Pfam" id="PF22552">
    <property type="entry name" value="TY-Chap3"/>
    <property type="match status" value="1"/>
</dbReference>
<accession>A0A853EQF3</accession>
<dbReference type="InterPro" id="IPR054344">
    <property type="entry name" value="TY-Chap_N"/>
</dbReference>
<evidence type="ECO:0000313" key="4">
    <source>
        <dbReference type="Proteomes" id="UP000561011"/>
    </source>
</evidence>
<feature type="region of interest" description="Disordered" evidence="1">
    <location>
        <begin position="132"/>
        <end position="173"/>
    </location>
</feature>
<reference evidence="3 4" key="1">
    <citation type="submission" date="2020-07" db="EMBL/GenBank/DDBJ databases">
        <title>MOT database genomes.</title>
        <authorList>
            <person name="Joseph S."/>
            <person name="Aduse-Opoku J."/>
            <person name="Hashim A."/>
            <person name="Wade W."/>
            <person name="Curtis M."/>
        </authorList>
    </citation>
    <scope>NUCLEOTIDE SEQUENCE [LARGE SCALE GENOMIC DNA]</scope>
    <source>
        <strain evidence="3 4">DSM 100099</strain>
    </source>
</reference>
<dbReference type="RefSeq" id="WP_179912558.1">
    <property type="nucleotide sequence ID" value="NZ_JACBYE010000007.1"/>
</dbReference>
<evidence type="ECO:0000256" key="1">
    <source>
        <dbReference type="SAM" id="MobiDB-lite"/>
    </source>
</evidence>
<feature type="compositionally biased region" description="Low complexity" evidence="1">
    <location>
        <begin position="151"/>
        <end position="166"/>
    </location>
</feature>
<feature type="domain" description="TY-Chap N-terminal" evidence="2">
    <location>
        <begin position="315"/>
        <end position="426"/>
    </location>
</feature>
<proteinExistence type="predicted"/>
<keyword evidence="4" id="KW-1185">Reference proteome</keyword>
<sequence length="468" mass="51132">MEQETSGPVPPSGLHGIFEGVLYPLRFHKGGWAFRSDHPAAGFTADGDVLVRMIAVDDQVECFGFRHTGTYRGFEVAVLPRPDGDLVLVSTDRSATEQGFTAHELRRGGTDWRTTVRAGDPGLRVTSVRRPLPVPWADHPEEVLPPRGGDRSAAAPGARPDGPARGLSPSAFRKNGLYAQRGSAEYRLVRQRDGWVLHTDRPEDGFTRRHDRYVRAVAPGEQLECFTLAHTGVFHGLVVRVDPGNARLVQLSTRDRRALEDGFIPFGFERREIQEYVRTVAVDDPGLSITTTRTPLPAPWVQEAPRSARTTPPPSWGAFTHALAETFRDVSDRTYLVVMSAADPRRYVQVAGGPSLLHAEAPGTDVVADADEDALHAADWAPPGPAQPSWTWELEQPAAGADLTALAERCVKALRHAYGISGPSALVYRAWRDPETMLPGETWSAERMETYDRGSSALALPSLGLPAV</sequence>
<feature type="compositionally biased region" description="Basic and acidic residues" evidence="1">
    <location>
        <begin position="138"/>
        <end position="150"/>
    </location>
</feature>
<evidence type="ECO:0000313" key="3">
    <source>
        <dbReference type="EMBL" id="NYS92761.1"/>
    </source>
</evidence>
<dbReference type="Proteomes" id="UP000561011">
    <property type="component" value="Unassembled WGS sequence"/>
</dbReference>